<dbReference type="OrthoDB" id="686384at2759"/>
<proteinExistence type="predicted"/>
<dbReference type="InterPro" id="IPR030662">
    <property type="entry name" value="DPH6/MJ0570"/>
</dbReference>
<dbReference type="Pfam" id="PF01042">
    <property type="entry name" value="Ribonuc_L-PSP"/>
    <property type="match status" value="1"/>
</dbReference>
<organism evidence="7 8">
    <name type="scientific">Carpinus fangiana</name>
    <dbReference type="NCBI Taxonomy" id="176857"/>
    <lineage>
        <taxon>Eukaryota</taxon>
        <taxon>Viridiplantae</taxon>
        <taxon>Streptophyta</taxon>
        <taxon>Embryophyta</taxon>
        <taxon>Tracheophyta</taxon>
        <taxon>Spermatophyta</taxon>
        <taxon>Magnoliopsida</taxon>
        <taxon>eudicotyledons</taxon>
        <taxon>Gunneridae</taxon>
        <taxon>Pentapetalae</taxon>
        <taxon>rosids</taxon>
        <taxon>fabids</taxon>
        <taxon>Fagales</taxon>
        <taxon>Betulaceae</taxon>
        <taxon>Carpinus</taxon>
    </lineage>
</organism>
<evidence type="ECO:0000259" key="6">
    <source>
        <dbReference type="Pfam" id="PF01902"/>
    </source>
</evidence>
<reference evidence="7 8" key="1">
    <citation type="submission" date="2019-06" db="EMBL/GenBank/DDBJ databases">
        <title>A chromosomal-level reference genome of Carpinus fangiana (Coryloideae, Betulaceae).</title>
        <authorList>
            <person name="Yang X."/>
            <person name="Wang Z."/>
            <person name="Zhang L."/>
            <person name="Hao G."/>
            <person name="Liu J."/>
            <person name="Yang Y."/>
        </authorList>
    </citation>
    <scope>NUCLEOTIDE SEQUENCE [LARGE SCALE GENOMIC DNA]</scope>
    <source>
        <strain evidence="7">Cfa_2016G</strain>
        <tissue evidence="7">Leaf</tissue>
    </source>
</reference>
<keyword evidence="8" id="KW-1185">Reference proteome</keyword>
<dbReference type="InterPro" id="IPR006175">
    <property type="entry name" value="YjgF/YER057c/UK114"/>
</dbReference>
<dbReference type="NCBIfam" id="TIGR00290">
    <property type="entry name" value="MJ0570_dom"/>
    <property type="match status" value="1"/>
</dbReference>
<dbReference type="SUPFAM" id="SSF52402">
    <property type="entry name" value="Adenine nucleotide alpha hydrolases-like"/>
    <property type="match status" value="1"/>
</dbReference>
<dbReference type="CDD" id="cd06155">
    <property type="entry name" value="eu_AANH_C_1"/>
    <property type="match status" value="1"/>
</dbReference>
<evidence type="ECO:0000256" key="5">
    <source>
        <dbReference type="ARBA" id="ARBA00048108"/>
    </source>
</evidence>
<dbReference type="AlphaFoldDB" id="A0A5N6KNT7"/>
<accession>A0A5N6KNT7</accession>
<dbReference type="FunFam" id="3.40.50.620:FF:000145">
    <property type="entry name" value="ATP-binding domain containing protein"/>
    <property type="match status" value="1"/>
</dbReference>
<dbReference type="CDD" id="cd06156">
    <property type="entry name" value="eu_AANH_C_2"/>
    <property type="match status" value="1"/>
</dbReference>
<name>A0A5N6KNT7_9ROSI</name>
<evidence type="ECO:0000313" key="7">
    <source>
        <dbReference type="EMBL" id="KAB8336884.1"/>
    </source>
</evidence>
<sequence>MNWKKGGPTSINLRNHQTMPGLKVVALISGGKDSLFSILHCQRNGHEVVALANLYPADVRREAIADLDTDKETDDINSYMYQTVGHAVIPLYAEALGLPLYRQHIHGTNVDSNKIYDPQTFPQTRAASDERQEDETESLLPLLRQVLAEHPSVTAISTGAILSDYQRTRVESVALRLNLTPLSYLWQYPYLPPHTQTSLLEDMYAVGQDSRIIKVASGGLGTDHLWLGLGEHGAIQRLVRDFGRLSAFEGSGGLETGSVLGEGGEFETLAMNGPSCLWKKRIVVAEEDRMTVQGEGGTWALKISRAETAEMEPEKDEDSNDVRVPNLLDARFETMRRLVGEHKSMENTTKMAPANAMRNDEVGREPLLPQQIMAWQIKETADTVWISNMMSEGASEDAATQTVTIMEQLSQLLQERHLNIENISLTVTLLRNMADFAIVNKRYAEFFQRPSPPARVTVGCGGGLPNGKRLMMSVSINRRPRKERIGLHVQSWSYWAPANIGPYSQAISVPTEAVDGHRQVFIAGQIPLRPATMEVVSSDFVEQALLSLQHLWRIGQATKVHWWIAGAVAFTVSSSEEESQQKASIVHECWTLAHTVEMEDEDDEDEDIADRSLHRGWGRANAKVSIKTPLWTLPDWDGTRSALSTGANTKDVPPCYAVQVSELPKGAQVEWWSQGVQFQGTSNAGEATFIALGRHDAIEEQIMKDIRQTAGLTEIFAGSPLTGELLALAQEVQAMIIPCKGIYCNDIKKLETLIRYRK</sequence>
<dbReference type="Gene3D" id="3.30.1330.40">
    <property type="entry name" value="RutC-like"/>
    <property type="match status" value="2"/>
</dbReference>
<comment type="catalytic activity">
    <reaction evidence="5">
        <text>diphthine-[translation elongation factor 2] + NH4(+) + ATP = diphthamide-[translation elongation factor 2] + AMP + diphosphate + H(+)</text>
        <dbReference type="Rhea" id="RHEA:19753"/>
        <dbReference type="Rhea" id="RHEA-COMP:10172"/>
        <dbReference type="Rhea" id="RHEA-COMP:10174"/>
        <dbReference type="ChEBI" id="CHEBI:15378"/>
        <dbReference type="ChEBI" id="CHEBI:16692"/>
        <dbReference type="ChEBI" id="CHEBI:28938"/>
        <dbReference type="ChEBI" id="CHEBI:30616"/>
        <dbReference type="ChEBI" id="CHEBI:33019"/>
        <dbReference type="ChEBI" id="CHEBI:82696"/>
        <dbReference type="ChEBI" id="CHEBI:456215"/>
        <dbReference type="EC" id="6.3.1.14"/>
    </reaction>
</comment>
<dbReference type="InterPro" id="IPR002761">
    <property type="entry name" value="Diphthami_syn_dom"/>
</dbReference>
<dbReference type="GO" id="GO:0017178">
    <property type="term" value="F:diphthine-ammonia ligase activity"/>
    <property type="evidence" value="ECO:0007669"/>
    <property type="project" value="UniProtKB-EC"/>
</dbReference>
<evidence type="ECO:0000313" key="8">
    <source>
        <dbReference type="Proteomes" id="UP000327013"/>
    </source>
</evidence>
<dbReference type="Pfam" id="PF01902">
    <property type="entry name" value="Diphthami_syn_2"/>
    <property type="match status" value="1"/>
</dbReference>
<dbReference type="Gene3D" id="3.40.50.620">
    <property type="entry name" value="HUPs"/>
    <property type="match status" value="1"/>
</dbReference>
<dbReference type="Proteomes" id="UP000327013">
    <property type="component" value="Unassembled WGS sequence"/>
</dbReference>
<dbReference type="InterPro" id="IPR035959">
    <property type="entry name" value="RutC-like_sf"/>
</dbReference>
<feature type="domain" description="Diphthamide synthase" evidence="6">
    <location>
        <begin position="131"/>
        <end position="305"/>
    </location>
</feature>
<dbReference type="InterPro" id="IPR014729">
    <property type="entry name" value="Rossmann-like_a/b/a_fold"/>
</dbReference>
<dbReference type="EMBL" id="VIBQ01000009">
    <property type="protein sequence ID" value="KAB8336884.1"/>
    <property type="molecule type" value="Genomic_DNA"/>
</dbReference>
<comment type="caution">
    <text evidence="7">The sequence shown here is derived from an EMBL/GenBank/DDBJ whole genome shotgun (WGS) entry which is preliminary data.</text>
</comment>
<dbReference type="Gene3D" id="3.90.1490.10">
    <property type="entry name" value="putative n-type atp pyrophosphatase, domain 2"/>
    <property type="match status" value="1"/>
</dbReference>
<dbReference type="GO" id="GO:0017183">
    <property type="term" value="P:protein histidyl modification to diphthamide"/>
    <property type="evidence" value="ECO:0007669"/>
    <property type="project" value="TreeGrafter"/>
</dbReference>
<evidence type="ECO:0000256" key="3">
    <source>
        <dbReference type="ARBA" id="ARBA00029814"/>
    </source>
</evidence>
<evidence type="ECO:0000256" key="1">
    <source>
        <dbReference type="ARBA" id="ARBA00012089"/>
    </source>
</evidence>
<dbReference type="PANTHER" id="PTHR12196:SF2">
    <property type="entry name" value="DIPHTHINE--AMMONIA LIGASE"/>
    <property type="match status" value="1"/>
</dbReference>
<evidence type="ECO:0000256" key="4">
    <source>
        <dbReference type="ARBA" id="ARBA00031552"/>
    </source>
</evidence>
<protein>
    <recommendedName>
        <fullName evidence="2">Diphthine--ammonia ligase</fullName>
        <ecNumber evidence="1">6.3.1.14</ecNumber>
    </recommendedName>
    <alternativeName>
        <fullName evidence="3">Diphthamide synthase</fullName>
    </alternativeName>
    <alternativeName>
        <fullName evidence="4">Diphthamide synthetase</fullName>
    </alternativeName>
</protein>
<gene>
    <name evidence="7" type="ORF">FH972_021192</name>
</gene>
<dbReference type="CDD" id="cd01994">
    <property type="entry name" value="AANH_PF0828-like"/>
    <property type="match status" value="1"/>
</dbReference>
<dbReference type="SUPFAM" id="SSF55298">
    <property type="entry name" value="YjgF-like"/>
    <property type="match status" value="2"/>
</dbReference>
<evidence type="ECO:0000256" key="2">
    <source>
        <dbReference type="ARBA" id="ARBA00018426"/>
    </source>
</evidence>
<dbReference type="EC" id="6.3.1.14" evidence="1"/>
<dbReference type="PANTHER" id="PTHR12196">
    <property type="entry name" value="DOMAIN OF UNKNOWN FUNCTION 71 DUF71 -CONTAINING PROTEIN"/>
    <property type="match status" value="1"/>
</dbReference>